<evidence type="ECO:0000313" key="3">
    <source>
        <dbReference type="Proteomes" id="UP000243502"/>
    </source>
</evidence>
<evidence type="ECO:0000313" key="2">
    <source>
        <dbReference type="EMBL" id="AUT58266.1"/>
    </source>
</evidence>
<dbReference type="EMBL" id="CP026111">
    <property type="protein sequence ID" value="AUT58266.1"/>
    <property type="molecule type" value="Genomic_DNA"/>
</dbReference>
<gene>
    <name evidence="2" type="ORF">C2L65_00680</name>
</gene>
<protein>
    <submittedName>
        <fullName evidence="2">Uncharacterized protein</fullName>
    </submittedName>
</protein>
<dbReference type="OrthoDB" id="9154219at2"/>
<accession>A0A2I8EF61</accession>
<evidence type="ECO:0000256" key="1">
    <source>
        <dbReference type="SAM" id="MobiDB-lite"/>
    </source>
</evidence>
<dbReference type="AlphaFoldDB" id="A0A2I8EF61"/>
<proteinExistence type="predicted"/>
<sequence length="236" mass="25968">MPELTQEHRRAVCFREAGRAIIHALGGAHVYRLAVAPTGRTSWHYQPRKGREEVDVFGVCEASDAPSVTMHVQWDDEAEQFIGDREGFERLVEQARSVVLKGQPPKSPGENLEEWRRLVRACACSRLAGSVAAYVYTQRAFEMEVARADAEFEHDLAVADGISQLLPPGALEHLVRVTDEALRTPAIWAQVTTLAEELERAGDMADQLSDYLPEPQAGWPTGPVAAQSDAPVTGEV</sequence>
<dbReference type="RefSeq" id="WP_042313012.1">
    <property type="nucleotide sequence ID" value="NZ_CP026111.1"/>
</dbReference>
<dbReference type="Proteomes" id="UP000243502">
    <property type="component" value="Chromosome 1"/>
</dbReference>
<feature type="region of interest" description="Disordered" evidence="1">
    <location>
        <begin position="215"/>
        <end position="236"/>
    </location>
</feature>
<name>A0A2I8EF61_9BURK</name>
<organism evidence="2 3">
    <name type="scientific">Paraburkholderia terrae</name>
    <dbReference type="NCBI Taxonomy" id="311230"/>
    <lineage>
        <taxon>Bacteria</taxon>
        <taxon>Pseudomonadati</taxon>
        <taxon>Pseudomonadota</taxon>
        <taxon>Betaproteobacteria</taxon>
        <taxon>Burkholderiales</taxon>
        <taxon>Burkholderiaceae</taxon>
        <taxon>Paraburkholderia</taxon>
    </lineage>
</organism>
<dbReference type="KEGG" id="pter:C2L65_00680"/>
<reference evidence="2 3" key="1">
    <citation type="submission" date="2018-01" db="EMBL/GenBank/DDBJ databases">
        <title>Species boundaries and ecological features among Paraburkholderia terrae DSMZ17804T, P. hospita DSMZ17164T and P. caribensis DSMZ13236T.</title>
        <authorList>
            <person name="Pratama A.A."/>
        </authorList>
    </citation>
    <scope>NUCLEOTIDE SEQUENCE [LARGE SCALE GENOMIC DNA]</scope>
    <source>
        <strain evidence="2 3">DSM 17804</strain>
    </source>
</reference>